<evidence type="ECO:0000256" key="3">
    <source>
        <dbReference type="SAM" id="SignalP"/>
    </source>
</evidence>
<dbReference type="PANTHER" id="PTHR10366">
    <property type="entry name" value="NAD DEPENDENT EPIMERASE/DEHYDRATASE"/>
    <property type="match status" value="1"/>
</dbReference>
<dbReference type="EMBL" id="MU863625">
    <property type="protein sequence ID" value="KAK4105434.1"/>
    <property type="molecule type" value="Genomic_DNA"/>
</dbReference>
<proteinExistence type="inferred from homology"/>
<feature type="chain" id="PRO_5042923681" evidence="3">
    <location>
        <begin position="23"/>
        <end position="492"/>
    </location>
</feature>
<evidence type="ECO:0000313" key="6">
    <source>
        <dbReference type="Proteomes" id="UP001305647"/>
    </source>
</evidence>
<dbReference type="Proteomes" id="UP001305647">
    <property type="component" value="Unassembled WGS sequence"/>
</dbReference>
<reference evidence="5" key="2">
    <citation type="submission" date="2023-05" db="EMBL/GenBank/DDBJ databases">
        <authorList>
            <consortium name="Lawrence Berkeley National Laboratory"/>
            <person name="Steindorff A."/>
            <person name="Hensen N."/>
            <person name="Bonometti L."/>
            <person name="Westerberg I."/>
            <person name="Brannstrom I.O."/>
            <person name="Guillou S."/>
            <person name="Cros-Aarteil S."/>
            <person name="Calhoun S."/>
            <person name="Haridas S."/>
            <person name="Kuo A."/>
            <person name="Mondo S."/>
            <person name="Pangilinan J."/>
            <person name="Riley R."/>
            <person name="Labutti K."/>
            <person name="Andreopoulos B."/>
            <person name="Lipzen A."/>
            <person name="Chen C."/>
            <person name="Yanf M."/>
            <person name="Daum C."/>
            <person name="Ng V."/>
            <person name="Clum A."/>
            <person name="Ohm R."/>
            <person name="Martin F."/>
            <person name="Silar P."/>
            <person name="Natvig D."/>
            <person name="Lalanne C."/>
            <person name="Gautier V."/>
            <person name="Ament-Velasquez S.L."/>
            <person name="Kruys A."/>
            <person name="Hutchinson M.I."/>
            <person name="Powell A.J."/>
            <person name="Barry K."/>
            <person name="Miller A.N."/>
            <person name="Grigoriev I.V."/>
            <person name="Debuchy R."/>
            <person name="Gladieux P."/>
            <person name="Thoren M.H."/>
            <person name="Johannesson H."/>
        </authorList>
    </citation>
    <scope>NUCLEOTIDE SEQUENCE</scope>
    <source>
        <strain evidence="5">CBS 757.83</strain>
    </source>
</reference>
<dbReference type="AlphaFoldDB" id="A0AAN6T631"/>
<name>A0AAN6T631_9PEZI</name>
<evidence type="ECO:0000259" key="4">
    <source>
        <dbReference type="Pfam" id="PF01073"/>
    </source>
</evidence>
<evidence type="ECO:0000256" key="2">
    <source>
        <dbReference type="ARBA" id="ARBA00023445"/>
    </source>
</evidence>
<evidence type="ECO:0000256" key="1">
    <source>
        <dbReference type="ARBA" id="ARBA00023002"/>
    </source>
</evidence>
<protein>
    <submittedName>
        <fullName evidence="5">NAD(P)-binding protein</fullName>
    </submittedName>
</protein>
<dbReference type="Gene3D" id="3.40.50.720">
    <property type="entry name" value="NAD(P)-binding Rossmann-like Domain"/>
    <property type="match status" value="1"/>
</dbReference>
<dbReference type="PANTHER" id="PTHR10366:SF447">
    <property type="entry name" value="HYDROXYSTEROID DEHYDROGENASE_ISOMERASE FAMILY PROTEIN, PUTATIVE (AFU_ORTHOLOGUE AFUA_1G06450)-RELATED"/>
    <property type="match status" value="1"/>
</dbReference>
<dbReference type="GO" id="GO:0006696">
    <property type="term" value="P:ergosterol biosynthetic process"/>
    <property type="evidence" value="ECO:0007669"/>
    <property type="project" value="TreeGrafter"/>
</dbReference>
<dbReference type="SUPFAM" id="SSF51735">
    <property type="entry name" value="NAD(P)-binding Rossmann-fold domains"/>
    <property type="match status" value="1"/>
</dbReference>
<reference evidence="5" key="1">
    <citation type="journal article" date="2023" name="Mol. Phylogenet. Evol.">
        <title>Genome-scale phylogeny and comparative genomics of the fungal order Sordariales.</title>
        <authorList>
            <person name="Hensen N."/>
            <person name="Bonometti L."/>
            <person name="Westerberg I."/>
            <person name="Brannstrom I.O."/>
            <person name="Guillou S."/>
            <person name="Cros-Aarteil S."/>
            <person name="Calhoun S."/>
            <person name="Haridas S."/>
            <person name="Kuo A."/>
            <person name="Mondo S."/>
            <person name="Pangilinan J."/>
            <person name="Riley R."/>
            <person name="LaButti K."/>
            <person name="Andreopoulos B."/>
            <person name="Lipzen A."/>
            <person name="Chen C."/>
            <person name="Yan M."/>
            <person name="Daum C."/>
            <person name="Ng V."/>
            <person name="Clum A."/>
            <person name="Steindorff A."/>
            <person name="Ohm R.A."/>
            <person name="Martin F."/>
            <person name="Silar P."/>
            <person name="Natvig D.O."/>
            <person name="Lalanne C."/>
            <person name="Gautier V."/>
            <person name="Ament-Velasquez S.L."/>
            <person name="Kruys A."/>
            <person name="Hutchinson M.I."/>
            <person name="Powell A.J."/>
            <person name="Barry K."/>
            <person name="Miller A.N."/>
            <person name="Grigoriev I.V."/>
            <person name="Debuchy R."/>
            <person name="Gladieux P."/>
            <person name="Hiltunen Thoren M."/>
            <person name="Johannesson H."/>
        </authorList>
    </citation>
    <scope>NUCLEOTIDE SEQUENCE</scope>
    <source>
        <strain evidence="5">CBS 757.83</strain>
    </source>
</reference>
<evidence type="ECO:0000313" key="5">
    <source>
        <dbReference type="EMBL" id="KAK4105434.1"/>
    </source>
</evidence>
<feature type="domain" description="3-beta hydroxysteroid dehydrogenase/isomerase" evidence="4">
    <location>
        <begin position="71"/>
        <end position="352"/>
    </location>
</feature>
<gene>
    <name evidence="5" type="ORF">N658DRAFT_555922</name>
</gene>
<dbReference type="InterPro" id="IPR036291">
    <property type="entry name" value="NAD(P)-bd_dom_sf"/>
</dbReference>
<organism evidence="5 6">
    <name type="scientific">Parathielavia hyrcaniae</name>
    <dbReference type="NCBI Taxonomy" id="113614"/>
    <lineage>
        <taxon>Eukaryota</taxon>
        <taxon>Fungi</taxon>
        <taxon>Dikarya</taxon>
        <taxon>Ascomycota</taxon>
        <taxon>Pezizomycotina</taxon>
        <taxon>Sordariomycetes</taxon>
        <taxon>Sordariomycetidae</taxon>
        <taxon>Sordariales</taxon>
        <taxon>Chaetomiaceae</taxon>
        <taxon>Parathielavia</taxon>
    </lineage>
</organism>
<keyword evidence="3" id="KW-0732">Signal</keyword>
<dbReference type="Pfam" id="PF01073">
    <property type="entry name" value="3Beta_HSD"/>
    <property type="match status" value="1"/>
</dbReference>
<comment type="caution">
    <text evidence="5">The sequence shown here is derived from an EMBL/GenBank/DDBJ whole genome shotgun (WGS) entry which is preliminary data.</text>
</comment>
<feature type="signal peptide" evidence="3">
    <location>
        <begin position="1"/>
        <end position="22"/>
    </location>
</feature>
<keyword evidence="1" id="KW-0560">Oxidoreductase</keyword>
<accession>A0AAN6T631</accession>
<sequence length="492" mass="53724">MFWVVIGAVAFVALAWLLRINAALQSVPEGARQASPRRWTKQELRDTYERLKQKPLDFVRLLPPRLDRRYVVVGGSGLVGGDIVLQLLQRGESPESIRIVDFVPLNRRDMVGKAAGCDFVKADITSRSSVEAAFSKPWPESVARRALTVFHTAAAVRPQERSLLFYHRVSAVNRDGAVNVLEAARAAGADIFIATSSASVSIVPPTFWIWPWQSSPTNYLQIANERDFDAPIRPHSLFFSNYAFSKAEAERAVCNANEPTFRTGTIRPGNPIYGQKTDPVVGIILRMRDNVTFIPHIVQNYVNSRNAALAHLQFEAALAPPRGSPGTRTTPACAGRTFNVTDVGPPPSFADVYRAAETLSATPVRVTPRSPLALFLLAHAIETWCVLLARLPFLTARLGWIREPSGPIHMLQPSVFSVSCHTLVDDGLARRSVAEGGLGYRGGCTTMEGICEQILEWNREHGEEGEEGVENAVRGVEGTAAKAGLTAQGVAA</sequence>
<comment type="similarity">
    <text evidence="2">Belongs to the NAD(P)-dependent epimerase/dehydratase family. Dihydroflavonol-4-reductase subfamily.</text>
</comment>
<dbReference type="GO" id="GO:0005783">
    <property type="term" value="C:endoplasmic reticulum"/>
    <property type="evidence" value="ECO:0007669"/>
    <property type="project" value="TreeGrafter"/>
</dbReference>
<dbReference type="InterPro" id="IPR050425">
    <property type="entry name" value="NAD(P)_dehydrat-like"/>
</dbReference>
<keyword evidence="6" id="KW-1185">Reference proteome</keyword>
<dbReference type="GO" id="GO:0000252">
    <property type="term" value="F:3-beta-hydroxysteroid dehydrogenase [NAD(P)+]/C4-decarboxylase activity"/>
    <property type="evidence" value="ECO:0007669"/>
    <property type="project" value="TreeGrafter"/>
</dbReference>
<dbReference type="InterPro" id="IPR002225">
    <property type="entry name" value="3Beta_OHSteriod_DH/Estase"/>
</dbReference>